<dbReference type="GO" id="GO:0005739">
    <property type="term" value="C:mitochondrion"/>
    <property type="evidence" value="ECO:0007669"/>
    <property type="project" value="UniProtKB-SubCell"/>
</dbReference>
<dbReference type="EMBL" id="VIIS01001446">
    <property type="protein sequence ID" value="KAF0298112.1"/>
    <property type="molecule type" value="Genomic_DNA"/>
</dbReference>
<dbReference type="Pfam" id="PF14784">
    <property type="entry name" value="ECSIT_C"/>
    <property type="match status" value="1"/>
</dbReference>
<evidence type="ECO:0000256" key="6">
    <source>
        <dbReference type="ARBA" id="ARBA00022490"/>
    </source>
</evidence>
<evidence type="ECO:0000256" key="8">
    <source>
        <dbReference type="ARBA" id="ARBA00022859"/>
    </source>
</evidence>
<comment type="subcellular location">
    <subcellularLocation>
        <location evidence="3">Cytoplasm</location>
    </subcellularLocation>
    <subcellularLocation>
        <location evidence="2">Mitochondrion</location>
    </subcellularLocation>
    <subcellularLocation>
        <location evidence="1">Nucleus</location>
    </subcellularLocation>
</comment>
<sequence length="435" mass="49028">MLPRCLALMHLRGLQLSWCRLRAARLPQQRVTQTAGIHVAVPQAKEKRDGHVNTKLVPHAIFGGAKEKNKNTYLAAMDMFHEMTVHKRGHVEFIYAALREMENYGVHKDLEAYKKVLGVFPVGQMVSTNVFQVEFMHYPRQQNCAIDVLQQMEDNGVIPDLELRDQLITIFGKFSFPVRKLARMLYWMPKFRNQSPWLLPRPLPSELQQLAQLAVKQITSVDARSEVTTFTESDLPEDAVDSTWIVSGQSGQQRRLLEEHPADKPLFVEGAYTVWLQDQAISYFVLRAEPQPQRQHEGLDSDDITYLENWTWRRARQAASSDSGGTAWNVRPPSVHIQEDGTIMAVCATGTSSRDSLLSWIRLLERQCPRLAELPVVFTLRSPETGVTTTDENPERGVTTSGGSARAEHRSDGAESGGAEREGGREGEDGGESKR</sequence>
<gene>
    <name evidence="14" type="primary">ECSIT_2</name>
    <name evidence="14" type="ORF">FJT64_004539</name>
</gene>
<dbReference type="GO" id="GO:0005634">
    <property type="term" value="C:nucleus"/>
    <property type="evidence" value="ECO:0007669"/>
    <property type="project" value="UniProtKB-SubCell"/>
</dbReference>
<evidence type="ECO:0000256" key="12">
    <source>
        <dbReference type="SAM" id="MobiDB-lite"/>
    </source>
</evidence>
<feature type="domain" description="ECSIT C-terminal" evidence="13">
    <location>
        <begin position="250"/>
        <end position="381"/>
    </location>
</feature>
<dbReference type="InterPro" id="IPR046448">
    <property type="entry name" value="ECSIT_N"/>
</dbReference>
<evidence type="ECO:0000256" key="11">
    <source>
        <dbReference type="ARBA" id="ARBA00023242"/>
    </source>
</evidence>
<evidence type="ECO:0000256" key="7">
    <source>
        <dbReference type="ARBA" id="ARBA00022588"/>
    </source>
</evidence>
<dbReference type="EMBL" id="VIIS01001446">
    <property type="protein sequence ID" value="KAF0298111.1"/>
    <property type="molecule type" value="Genomic_DNA"/>
</dbReference>
<evidence type="ECO:0000256" key="3">
    <source>
        <dbReference type="ARBA" id="ARBA00004496"/>
    </source>
</evidence>
<feature type="compositionally biased region" description="Basic and acidic residues" evidence="12">
    <location>
        <begin position="406"/>
        <end position="435"/>
    </location>
</feature>
<dbReference type="OrthoDB" id="10064298at2759"/>
<keyword evidence="10" id="KW-0496">Mitochondrion</keyword>
<reference evidence="14 15" key="1">
    <citation type="submission" date="2019-07" db="EMBL/GenBank/DDBJ databases">
        <title>Draft genome assembly of a fouling barnacle, Amphibalanus amphitrite (Darwin, 1854): The first reference genome for Thecostraca.</title>
        <authorList>
            <person name="Kim W."/>
        </authorList>
    </citation>
    <scope>NUCLEOTIDE SEQUENCE [LARGE SCALE GENOMIC DNA]</scope>
    <source>
        <strain evidence="14">SNU_AA5</strain>
        <tissue evidence="14">Soma without cirri and trophi</tissue>
    </source>
</reference>
<evidence type="ECO:0000313" key="14">
    <source>
        <dbReference type="EMBL" id="KAF0298110.1"/>
    </source>
</evidence>
<comment type="similarity">
    <text evidence="4">Belongs to the ECSIT family.</text>
</comment>
<evidence type="ECO:0000256" key="4">
    <source>
        <dbReference type="ARBA" id="ARBA00007674"/>
    </source>
</evidence>
<proteinExistence type="inferred from homology"/>
<evidence type="ECO:0000256" key="2">
    <source>
        <dbReference type="ARBA" id="ARBA00004173"/>
    </source>
</evidence>
<dbReference type="PANTHER" id="PTHR13113:SF1">
    <property type="entry name" value="EVOLUTIONARILY CONSERVED SIGNALING INTERMEDIATE IN TOLL PATHWAY, MITOCHONDRIAL"/>
    <property type="match status" value="1"/>
</dbReference>
<dbReference type="Pfam" id="PF06239">
    <property type="entry name" value="ECSIT_N"/>
    <property type="match status" value="1"/>
</dbReference>
<protein>
    <recommendedName>
        <fullName evidence="5">Evolutionarily conserved signaling intermediate in Toll pathway, mitochondrial</fullName>
    </recommendedName>
</protein>
<dbReference type="AlphaFoldDB" id="A0A6A4W2Z8"/>
<evidence type="ECO:0000256" key="9">
    <source>
        <dbReference type="ARBA" id="ARBA00022946"/>
    </source>
</evidence>
<dbReference type="GO" id="GO:0007178">
    <property type="term" value="P:cell surface receptor protein serine/threonine kinase signaling pathway"/>
    <property type="evidence" value="ECO:0007669"/>
    <property type="project" value="TreeGrafter"/>
</dbReference>
<evidence type="ECO:0000256" key="1">
    <source>
        <dbReference type="ARBA" id="ARBA00004123"/>
    </source>
</evidence>
<dbReference type="InterPro" id="IPR029342">
    <property type="entry name" value="ECIST_C"/>
</dbReference>
<name>A0A6A4W2Z8_AMPAM</name>
<evidence type="ECO:0000256" key="10">
    <source>
        <dbReference type="ARBA" id="ARBA00023128"/>
    </source>
</evidence>
<organism evidence="14 15">
    <name type="scientific">Amphibalanus amphitrite</name>
    <name type="common">Striped barnacle</name>
    <name type="synonym">Balanus amphitrite</name>
    <dbReference type="NCBI Taxonomy" id="1232801"/>
    <lineage>
        <taxon>Eukaryota</taxon>
        <taxon>Metazoa</taxon>
        <taxon>Ecdysozoa</taxon>
        <taxon>Arthropoda</taxon>
        <taxon>Crustacea</taxon>
        <taxon>Multicrustacea</taxon>
        <taxon>Cirripedia</taxon>
        <taxon>Thoracica</taxon>
        <taxon>Thoracicalcarea</taxon>
        <taxon>Balanomorpha</taxon>
        <taxon>Balanoidea</taxon>
        <taxon>Balanidae</taxon>
        <taxon>Amphibalaninae</taxon>
        <taxon>Amphibalanus</taxon>
    </lineage>
</organism>
<keyword evidence="8" id="KW-0391">Immunity</keyword>
<keyword evidence="6" id="KW-0963">Cytoplasm</keyword>
<evidence type="ECO:0000256" key="5">
    <source>
        <dbReference type="ARBA" id="ARBA00019998"/>
    </source>
</evidence>
<dbReference type="SMART" id="SM01284">
    <property type="entry name" value="ECSIT_Cterm"/>
    <property type="match status" value="1"/>
</dbReference>
<keyword evidence="9" id="KW-0809">Transit peptide</keyword>
<evidence type="ECO:0000259" key="13">
    <source>
        <dbReference type="SMART" id="SM01284"/>
    </source>
</evidence>
<accession>A0A6A4W2Z8</accession>
<dbReference type="EMBL" id="VIIS01001446">
    <property type="protein sequence ID" value="KAF0298110.1"/>
    <property type="molecule type" value="Genomic_DNA"/>
</dbReference>
<dbReference type="InterPro" id="IPR010418">
    <property type="entry name" value="ECSIT"/>
</dbReference>
<dbReference type="PANTHER" id="PTHR13113">
    <property type="entry name" value="ECSIT EVOLUTIONARILY CONSERVED SIGNALING INTERMEDIATE IN TOLL PATHWAYS"/>
    <property type="match status" value="1"/>
</dbReference>
<comment type="caution">
    <text evidence="14">The sequence shown here is derived from an EMBL/GenBank/DDBJ whole genome shotgun (WGS) entry which is preliminary data.</text>
</comment>
<keyword evidence="7" id="KW-0399">Innate immunity</keyword>
<dbReference type="Proteomes" id="UP000440578">
    <property type="component" value="Unassembled WGS sequence"/>
</dbReference>
<dbReference type="GO" id="GO:0045087">
    <property type="term" value="P:innate immune response"/>
    <property type="evidence" value="ECO:0007669"/>
    <property type="project" value="UniProtKB-KW"/>
</dbReference>
<keyword evidence="15" id="KW-1185">Reference proteome</keyword>
<evidence type="ECO:0000313" key="15">
    <source>
        <dbReference type="Proteomes" id="UP000440578"/>
    </source>
</evidence>
<keyword evidence="11" id="KW-0539">Nucleus</keyword>
<feature type="region of interest" description="Disordered" evidence="12">
    <location>
        <begin position="385"/>
        <end position="435"/>
    </location>
</feature>